<dbReference type="Pfam" id="PF00015">
    <property type="entry name" value="MCPsignal"/>
    <property type="match status" value="1"/>
</dbReference>
<comment type="similarity">
    <text evidence="4">Belongs to the methyl-accepting chemotaxis (MCP) protein family.</text>
</comment>
<evidence type="ECO:0000256" key="4">
    <source>
        <dbReference type="ARBA" id="ARBA00029447"/>
    </source>
</evidence>
<dbReference type="SUPFAM" id="SSF58104">
    <property type="entry name" value="Methyl-accepting chemotaxis protein (MCP) signaling domain"/>
    <property type="match status" value="1"/>
</dbReference>
<feature type="compositionally biased region" description="Polar residues" evidence="6">
    <location>
        <begin position="269"/>
        <end position="288"/>
    </location>
</feature>
<evidence type="ECO:0000313" key="12">
    <source>
        <dbReference type="Proteomes" id="UP001597380"/>
    </source>
</evidence>
<evidence type="ECO:0000256" key="1">
    <source>
        <dbReference type="ARBA" id="ARBA00004429"/>
    </source>
</evidence>
<keyword evidence="2" id="KW-1003">Cell membrane</keyword>
<feature type="region of interest" description="Disordered" evidence="6">
    <location>
        <begin position="269"/>
        <end position="291"/>
    </location>
</feature>
<dbReference type="EMBL" id="JBHUHT010000011">
    <property type="protein sequence ID" value="MFD2096029.1"/>
    <property type="molecule type" value="Genomic_DNA"/>
</dbReference>
<dbReference type="PROSITE" id="PS50192">
    <property type="entry name" value="T_SNARE"/>
    <property type="match status" value="1"/>
</dbReference>
<protein>
    <submittedName>
        <fullName evidence="11">Methyl-accepting chemotaxis protein</fullName>
    </submittedName>
</protein>
<dbReference type="Pfam" id="PF00672">
    <property type="entry name" value="HAMP"/>
    <property type="match status" value="1"/>
</dbReference>
<dbReference type="RefSeq" id="WP_345340966.1">
    <property type="nucleotide sequence ID" value="NZ_BAABLI010000017.1"/>
</dbReference>
<dbReference type="PANTHER" id="PTHR32089:SF112">
    <property type="entry name" value="LYSOZYME-LIKE PROTEIN-RELATED"/>
    <property type="match status" value="1"/>
</dbReference>
<dbReference type="PRINTS" id="PR00260">
    <property type="entry name" value="CHEMTRNSDUCR"/>
</dbReference>
<keyword evidence="7" id="KW-0472">Membrane</keyword>
<keyword evidence="3 5" id="KW-0807">Transducer</keyword>
<dbReference type="PROSITE" id="PS50885">
    <property type="entry name" value="HAMP"/>
    <property type="match status" value="1"/>
</dbReference>
<dbReference type="SMART" id="SM00283">
    <property type="entry name" value="MA"/>
    <property type="match status" value="1"/>
</dbReference>
<evidence type="ECO:0000256" key="6">
    <source>
        <dbReference type="SAM" id="MobiDB-lite"/>
    </source>
</evidence>
<dbReference type="InterPro" id="IPR004090">
    <property type="entry name" value="Chemotax_Me-accpt_rcpt"/>
</dbReference>
<keyword evidence="7" id="KW-0812">Transmembrane</keyword>
<evidence type="ECO:0000313" key="11">
    <source>
        <dbReference type="EMBL" id="MFD2096029.1"/>
    </source>
</evidence>
<gene>
    <name evidence="11" type="ORF">ACFSJ3_08540</name>
</gene>
<feature type="domain" description="Methyl-accepting transducer" evidence="8">
    <location>
        <begin position="225"/>
        <end position="461"/>
    </location>
</feature>
<evidence type="ECO:0000256" key="2">
    <source>
        <dbReference type="ARBA" id="ARBA00022519"/>
    </source>
</evidence>
<dbReference type="SMART" id="SM00304">
    <property type="entry name" value="HAMP"/>
    <property type="match status" value="2"/>
</dbReference>
<evidence type="ECO:0000256" key="3">
    <source>
        <dbReference type="ARBA" id="ARBA00023224"/>
    </source>
</evidence>
<feature type="transmembrane region" description="Helical" evidence="7">
    <location>
        <begin position="138"/>
        <end position="158"/>
    </location>
</feature>
<feature type="domain" description="T-SNARE coiled-coil homology" evidence="9">
    <location>
        <begin position="420"/>
        <end position="474"/>
    </location>
</feature>
<dbReference type="Gene3D" id="1.10.287.950">
    <property type="entry name" value="Methyl-accepting chemotaxis protein"/>
    <property type="match status" value="1"/>
</dbReference>
<keyword evidence="2" id="KW-0997">Cell inner membrane</keyword>
<dbReference type="Proteomes" id="UP001597380">
    <property type="component" value="Unassembled WGS sequence"/>
</dbReference>
<feature type="domain" description="HAMP" evidence="10">
    <location>
        <begin position="166"/>
        <end position="220"/>
    </location>
</feature>
<accession>A0ABW4XMD3</accession>
<comment type="caution">
    <text evidence="11">The sequence shown here is derived from an EMBL/GenBank/DDBJ whole genome shotgun (WGS) entry which is preliminary data.</text>
</comment>
<name>A0ABW4XMD3_9GAMM</name>
<sequence>MNSITKKSMIALSTASLVVMLVIFTISYLVSRGGIMDRLDTNMQDTSEALSVVMQEPLFGYDKEQIATVLETFAKYPFVYQIKAADHRGKPQGEATQAGDAPADSDLVVQTVDIVWEGKEKIGSLEITFRKDAANSQLNGVLMTDLVVAVVLLIALMITNMVTLRSLVVQPVQEVSGALGEIAAGGGDLTRRLQLDRDDEIGELASNFDRFIAQLHSLISSVANSADEVSSAAGQMTSRVQGTTQATGQQLQETEQVATALNEMSASTHEVAQHANQTAASTRDTTSLAEEGGVVVGQTIQQIERLGADMNGTADRISQLRDNSDNIGSMLEVIKSIAEQTNLLALNAAIEAARAGEQGRGFAVVADEVRSLAQRTQQSTHEIEKIIEELQLAANNAFEAMQLSRSTVDNTIEQSQVAGQSLDQIQFNITSINDMNTQIATAAEEQSSVAEDINRNVTSIHELSQQVEDDAQMILQQGEKLLDLSSDLKSELGKFRL</sequence>
<dbReference type="CDD" id="cd06225">
    <property type="entry name" value="HAMP"/>
    <property type="match status" value="1"/>
</dbReference>
<evidence type="ECO:0000259" key="8">
    <source>
        <dbReference type="PROSITE" id="PS50111"/>
    </source>
</evidence>
<keyword evidence="12" id="KW-1185">Reference proteome</keyword>
<dbReference type="PROSITE" id="PS50111">
    <property type="entry name" value="CHEMOTAXIS_TRANSDUC_2"/>
    <property type="match status" value="1"/>
</dbReference>
<dbReference type="InterPro" id="IPR003660">
    <property type="entry name" value="HAMP_dom"/>
</dbReference>
<comment type="subcellular location">
    <subcellularLocation>
        <location evidence="1">Cell inner membrane</location>
        <topology evidence="1">Multi-pass membrane protein</topology>
    </subcellularLocation>
</comment>
<dbReference type="InterPro" id="IPR000727">
    <property type="entry name" value="T_SNARE_dom"/>
</dbReference>
<evidence type="ECO:0000256" key="5">
    <source>
        <dbReference type="PROSITE-ProRule" id="PRU00284"/>
    </source>
</evidence>
<dbReference type="PANTHER" id="PTHR32089">
    <property type="entry name" value="METHYL-ACCEPTING CHEMOTAXIS PROTEIN MCPB"/>
    <property type="match status" value="1"/>
</dbReference>
<feature type="transmembrane region" description="Helical" evidence="7">
    <location>
        <begin position="12"/>
        <end position="30"/>
    </location>
</feature>
<keyword evidence="7" id="KW-1133">Transmembrane helix</keyword>
<dbReference type="CDD" id="cd11386">
    <property type="entry name" value="MCP_signal"/>
    <property type="match status" value="1"/>
</dbReference>
<evidence type="ECO:0000259" key="10">
    <source>
        <dbReference type="PROSITE" id="PS50885"/>
    </source>
</evidence>
<evidence type="ECO:0000256" key="7">
    <source>
        <dbReference type="SAM" id="Phobius"/>
    </source>
</evidence>
<evidence type="ECO:0000259" key="9">
    <source>
        <dbReference type="PROSITE" id="PS50192"/>
    </source>
</evidence>
<organism evidence="11 12">
    <name type="scientific">Corallincola platygyrae</name>
    <dbReference type="NCBI Taxonomy" id="1193278"/>
    <lineage>
        <taxon>Bacteria</taxon>
        <taxon>Pseudomonadati</taxon>
        <taxon>Pseudomonadota</taxon>
        <taxon>Gammaproteobacteria</taxon>
        <taxon>Alteromonadales</taxon>
        <taxon>Psychromonadaceae</taxon>
        <taxon>Corallincola</taxon>
    </lineage>
</organism>
<proteinExistence type="inferred from homology"/>
<reference evidence="12" key="1">
    <citation type="journal article" date="2019" name="Int. J. Syst. Evol. Microbiol.">
        <title>The Global Catalogue of Microorganisms (GCM) 10K type strain sequencing project: providing services to taxonomists for standard genome sequencing and annotation.</title>
        <authorList>
            <consortium name="The Broad Institute Genomics Platform"/>
            <consortium name="The Broad Institute Genome Sequencing Center for Infectious Disease"/>
            <person name="Wu L."/>
            <person name="Ma J."/>
        </authorList>
    </citation>
    <scope>NUCLEOTIDE SEQUENCE [LARGE SCALE GENOMIC DNA]</scope>
    <source>
        <strain evidence="12">CGMCC 1.10992</strain>
    </source>
</reference>
<dbReference type="InterPro" id="IPR004089">
    <property type="entry name" value="MCPsignal_dom"/>
</dbReference>